<dbReference type="EMBL" id="JAEHOD010000031">
    <property type="protein sequence ID" value="KAG2443315.1"/>
    <property type="molecule type" value="Genomic_DNA"/>
</dbReference>
<evidence type="ECO:0000259" key="15">
    <source>
        <dbReference type="Pfam" id="PF17655"/>
    </source>
</evidence>
<dbReference type="OrthoDB" id="273257at2759"/>
<feature type="transmembrane region" description="Helical" evidence="13">
    <location>
        <begin position="70"/>
        <end position="91"/>
    </location>
</feature>
<evidence type="ECO:0000256" key="8">
    <source>
        <dbReference type="ARBA" id="ARBA00023065"/>
    </source>
</evidence>
<comment type="caution">
    <text evidence="16">The sequence shown here is derived from an EMBL/GenBank/DDBJ whole genome shotgun (WGS) entry which is preliminary data.</text>
</comment>
<gene>
    <name evidence="16" type="ORF">HYH02_009382</name>
</gene>
<keyword evidence="6 11" id="KW-0630">Potassium</keyword>
<feature type="compositionally biased region" description="Gly residues" evidence="12">
    <location>
        <begin position="489"/>
        <end position="529"/>
    </location>
</feature>
<dbReference type="Gene3D" id="1.10.287.70">
    <property type="match status" value="1"/>
</dbReference>
<dbReference type="SUPFAM" id="SSF81296">
    <property type="entry name" value="E set domains"/>
    <property type="match status" value="1"/>
</dbReference>
<comment type="subcellular location">
    <subcellularLocation>
        <location evidence="1 11">Membrane</location>
        <topology evidence="1 11">Multi-pass membrane protein</topology>
    </subcellularLocation>
</comment>
<comment type="similarity">
    <text evidence="11">Belongs to the inward rectifier-type potassium channel (TC 1.A.2.1) family.</text>
</comment>
<keyword evidence="8 11" id="KW-0406">Ion transport</keyword>
<dbReference type="GO" id="GO:0034765">
    <property type="term" value="P:regulation of monoatomic ion transmembrane transport"/>
    <property type="evidence" value="ECO:0007669"/>
    <property type="project" value="TreeGrafter"/>
</dbReference>
<dbReference type="Gene3D" id="2.60.40.1400">
    <property type="entry name" value="G protein-activated inward rectifier potassium channel 1"/>
    <property type="match status" value="1"/>
</dbReference>
<keyword evidence="17" id="KW-1185">Reference proteome</keyword>
<evidence type="ECO:0000259" key="14">
    <source>
        <dbReference type="Pfam" id="PF01007"/>
    </source>
</evidence>
<evidence type="ECO:0000256" key="2">
    <source>
        <dbReference type="ARBA" id="ARBA00022448"/>
    </source>
</evidence>
<dbReference type="PANTHER" id="PTHR11767">
    <property type="entry name" value="INWARD RECTIFIER POTASSIUM CHANNEL"/>
    <property type="match status" value="1"/>
</dbReference>
<evidence type="ECO:0008006" key="18">
    <source>
        <dbReference type="Google" id="ProtNLM"/>
    </source>
</evidence>
<dbReference type="GO" id="GO:1990573">
    <property type="term" value="P:potassium ion import across plasma membrane"/>
    <property type="evidence" value="ECO:0007669"/>
    <property type="project" value="TreeGrafter"/>
</dbReference>
<evidence type="ECO:0000256" key="3">
    <source>
        <dbReference type="ARBA" id="ARBA00022538"/>
    </source>
</evidence>
<evidence type="ECO:0000256" key="13">
    <source>
        <dbReference type="SAM" id="Phobius"/>
    </source>
</evidence>
<evidence type="ECO:0000256" key="5">
    <source>
        <dbReference type="ARBA" id="ARBA00022882"/>
    </source>
</evidence>
<evidence type="ECO:0000256" key="12">
    <source>
        <dbReference type="SAM" id="MobiDB-lite"/>
    </source>
</evidence>
<evidence type="ECO:0000256" key="9">
    <source>
        <dbReference type="ARBA" id="ARBA00023136"/>
    </source>
</evidence>
<feature type="domain" description="Potassium channel inwardly rectifying transmembrane" evidence="14">
    <location>
        <begin position="50"/>
        <end position="161"/>
    </location>
</feature>
<feature type="transmembrane region" description="Helical" evidence="13">
    <location>
        <begin position="136"/>
        <end position="156"/>
    </location>
</feature>
<dbReference type="Pfam" id="PF01007">
    <property type="entry name" value="IRK"/>
    <property type="match status" value="1"/>
</dbReference>
<evidence type="ECO:0000256" key="4">
    <source>
        <dbReference type="ARBA" id="ARBA00022692"/>
    </source>
</evidence>
<dbReference type="PANTHER" id="PTHR11767:SF102">
    <property type="entry name" value="INWARDLY RECTIFYING POTASSIUM CHANNEL 1, ISOFORM F"/>
    <property type="match status" value="1"/>
</dbReference>
<keyword evidence="7 13" id="KW-1133">Transmembrane helix</keyword>
<dbReference type="InterPro" id="IPR040445">
    <property type="entry name" value="Kir_TM"/>
</dbReference>
<name>A0A835TRX7_9CHLO</name>
<keyword evidence="3 11" id="KW-0633">Potassium transport</keyword>
<dbReference type="SUPFAM" id="SSF81324">
    <property type="entry name" value="Voltage-gated potassium channels"/>
    <property type="match status" value="1"/>
</dbReference>
<dbReference type="GO" id="GO:0034702">
    <property type="term" value="C:monoatomic ion channel complex"/>
    <property type="evidence" value="ECO:0007669"/>
    <property type="project" value="UniProtKB-KW"/>
</dbReference>
<protein>
    <recommendedName>
        <fullName evidence="18">Inward rectifier potassium channel C-terminal domain-containing protein</fullName>
    </recommendedName>
</protein>
<dbReference type="PRINTS" id="PR01320">
    <property type="entry name" value="KIRCHANNEL"/>
</dbReference>
<feature type="compositionally biased region" description="Gly residues" evidence="12">
    <location>
        <begin position="437"/>
        <end position="459"/>
    </location>
</feature>
<evidence type="ECO:0000256" key="11">
    <source>
        <dbReference type="RuleBase" id="RU003822"/>
    </source>
</evidence>
<proteinExistence type="inferred from homology"/>
<feature type="domain" description="Inward rectifier potassium channel C-terminal" evidence="15">
    <location>
        <begin position="169"/>
        <end position="333"/>
    </location>
</feature>
<organism evidence="16 17">
    <name type="scientific">Chlamydomonas schloesseri</name>
    <dbReference type="NCBI Taxonomy" id="2026947"/>
    <lineage>
        <taxon>Eukaryota</taxon>
        <taxon>Viridiplantae</taxon>
        <taxon>Chlorophyta</taxon>
        <taxon>core chlorophytes</taxon>
        <taxon>Chlorophyceae</taxon>
        <taxon>CS clade</taxon>
        <taxon>Chlamydomonadales</taxon>
        <taxon>Chlamydomonadaceae</taxon>
        <taxon>Chlamydomonas</taxon>
    </lineage>
</organism>
<keyword evidence="5 11" id="KW-0851">Voltage-gated channel</keyword>
<evidence type="ECO:0000256" key="7">
    <source>
        <dbReference type="ARBA" id="ARBA00022989"/>
    </source>
</evidence>
<keyword evidence="9 13" id="KW-0472">Membrane</keyword>
<dbReference type="InterPro" id="IPR013518">
    <property type="entry name" value="K_chnl_inward-rec_Kir_cyto"/>
</dbReference>
<reference evidence="16" key="1">
    <citation type="journal article" date="2020" name="bioRxiv">
        <title>Comparative genomics of Chlamydomonas.</title>
        <authorList>
            <person name="Craig R.J."/>
            <person name="Hasan A.R."/>
            <person name="Ness R.W."/>
            <person name="Keightley P.D."/>
        </authorList>
    </citation>
    <scope>NUCLEOTIDE SEQUENCE</scope>
    <source>
        <strain evidence="16">CCAP 11/173</strain>
    </source>
</reference>
<dbReference type="Proteomes" id="UP000613740">
    <property type="component" value="Unassembled WGS sequence"/>
</dbReference>
<keyword evidence="4 11" id="KW-0812">Transmembrane</keyword>
<keyword evidence="10 11" id="KW-0407">Ion channel</keyword>
<evidence type="ECO:0000256" key="6">
    <source>
        <dbReference type="ARBA" id="ARBA00022958"/>
    </source>
</evidence>
<feature type="region of interest" description="Disordered" evidence="12">
    <location>
        <begin position="585"/>
        <end position="669"/>
    </location>
</feature>
<keyword evidence="2 11" id="KW-0813">Transport</keyword>
<evidence type="ECO:0000256" key="10">
    <source>
        <dbReference type="ARBA" id="ARBA00023303"/>
    </source>
</evidence>
<sequence>MRMRSTEGNESLLASTTRRLSRIRIPFKAPSLLDRSAPYFSGIKRFGISKFQHYFQDPFHTLLNLPWPRFIFIFFLTYVIEFMVFAFLFWAQTDKCVIGMDGKFAHALWMSSRTASTLGFDQIHPNPECVLVNLTVMLQVIASSLVNFIMLGLVFARFSAPYKRASTIRFSSVMVCNRHPVSGYWCLSLRVANIRKHQILKPSLRMVLTAVDSITPSNYLFEHLPIDSLHTQETNLELGFPANVTHVITPSSPLYNLSLLEMDTRMMEILVFVDGIDAMTSKNMSARHAYNSSADIKVNEAFLPLHLEMRGKALGLDFSSFDGTQLASTELLSEYNADPGLAARPLPEVQSHMWHLRHMTFKRLTERTEPGTGMSAGGAPPAGGAGAAAAAAAAGAGAGAGAGAATGGVGAGGGHAAGLGRSGAMHLPPSSSAAVTGPGGGGHGAAGRGGGGGGGGGMDSAGVSTPNSVKAGAGGGGSHSLNPFSSHMGPGGGGGGGLTGLGSGSGGGGGGLGTGSGGGGGGGAGGTGGGGGGSSWMGFGMTLQPTALPPSSGVPISQYLGLQHTGLQSFADLPTPQQPGFATIAYTSAPGPASTAPAAAPAGYHPHQHPHQHPQQQHGLPPQSHPPSQGGLGASAGGRTGGGAAGGAVEMLPTSSSAMAGEPPRLNGR</sequence>
<accession>A0A835TRX7</accession>
<dbReference type="GO" id="GO:0005886">
    <property type="term" value="C:plasma membrane"/>
    <property type="evidence" value="ECO:0007669"/>
    <property type="project" value="TreeGrafter"/>
</dbReference>
<evidence type="ECO:0000313" key="17">
    <source>
        <dbReference type="Proteomes" id="UP000613740"/>
    </source>
</evidence>
<feature type="region of interest" description="Disordered" evidence="12">
    <location>
        <begin position="420"/>
        <end position="529"/>
    </location>
</feature>
<feature type="compositionally biased region" description="Gly residues" evidence="12">
    <location>
        <begin position="630"/>
        <end position="646"/>
    </location>
</feature>
<evidence type="ECO:0000313" key="16">
    <source>
        <dbReference type="EMBL" id="KAG2443315.1"/>
    </source>
</evidence>
<evidence type="ECO:0000256" key="1">
    <source>
        <dbReference type="ARBA" id="ARBA00004141"/>
    </source>
</evidence>
<dbReference type="InterPro" id="IPR041647">
    <property type="entry name" value="IRK_C"/>
</dbReference>
<feature type="compositionally biased region" description="Low complexity" evidence="12">
    <location>
        <begin position="585"/>
        <end position="605"/>
    </location>
</feature>
<feature type="compositionally biased region" description="Low complexity" evidence="12">
    <location>
        <begin position="613"/>
        <end position="629"/>
    </location>
</feature>
<dbReference type="Pfam" id="PF17655">
    <property type="entry name" value="IRK_C"/>
    <property type="match status" value="1"/>
</dbReference>
<dbReference type="InterPro" id="IPR016449">
    <property type="entry name" value="K_chnl_inward-rec_Kir"/>
</dbReference>
<dbReference type="GO" id="GO:0005242">
    <property type="term" value="F:inward rectifier potassium channel activity"/>
    <property type="evidence" value="ECO:0007669"/>
    <property type="project" value="InterPro"/>
</dbReference>
<dbReference type="AlphaFoldDB" id="A0A835TRX7"/>
<dbReference type="InterPro" id="IPR014756">
    <property type="entry name" value="Ig_E-set"/>
</dbReference>